<feature type="domain" description="HTH gntR-type" evidence="6">
    <location>
        <begin position="36"/>
        <end position="104"/>
    </location>
</feature>
<dbReference type="CDD" id="cd00609">
    <property type="entry name" value="AAT_like"/>
    <property type="match status" value="1"/>
</dbReference>
<proteinExistence type="inferred from homology"/>
<keyword evidence="5" id="KW-0804">Transcription</keyword>
<dbReference type="Pfam" id="PF00155">
    <property type="entry name" value="Aminotran_1_2"/>
    <property type="match status" value="1"/>
</dbReference>
<evidence type="ECO:0000313" key="7">
    <source>
        <dbReference type="EMBL" id="EFS91579.1"/>
    </source>
</evidence>
<dbReference type="EMBL" id="ADZU01000034">
    <property type="protein sequence ID" value="EFS91579.1"/>
    <property type="molecule type" value="Genomic_DNA"/>
</dbReference>
<evidence type="ECO:0000256" key="4">
    <source>
        <dbReference type="ARBA" id="ARBA00023125"/>
    </source>
</evidence>
<dbReference type="Gene3D" id="3.40.640.10">
    <property type="entry name" value="Type I PLP-dependent aspartate aminotransferase-like (Major domain)"/>
    <property type="match status" value="1"/>
</dbReference>
<dbReference type="InterPro" id="IPR051446">
    <property type="entry name" value="HTH_trans_reg/aminotransferase"/>
</dbReference>
<dbReference type="InterPro" id="IPR015421">
    <property type="entry name" value="PyrdxlP-dep_Trfase_major"/>
</dbReference>
<protein>
    <submittedName>
        <fullName evidence="7">Transcriptional regulator, GntR family</fullName>
    </submittedName>
</protein>
<dbReference type="PANTHER" id="PTHR46577">
    <property type="entry name" value="HTH-TYPE TRANSCRIPTIONAL REGULATORY PROTEIN GABR"/>
    <property type="match status" value="1"/>
</dbReference>
<dbReference type="InterPro" id="IPR036388">
    <property type="entry name" value="WH-like_DNA-bd_sf"/>
</dbReference>
<dbReference type="SMART" id="SM00345">
    <property type="entry name" value="HTH_GNTR"/>
    <property type="match status" value="1"/>
</dbReference>
<dbReference type="InterPro" id="IPR000524">
    <property type="entry name" value="Tscrpt_reg_HTH_GntR"/>
</dbReference>
<keyword evidence="3" id="KW-0805">Transcription regulation</keyword>
<evidence type="ECO:0000256" key="1">
    <source>
        <dbReference type="ARBA" id="ARBA00005384"/>
    </source>
</evidence>
<evidence type="ECO:0000313" key="8">
    <source>
        <dbReference type="Proteomes" id="UP000003179"/>
    </source>
</evidence>
<dbReference type="PROSITE" id="PS50949">
    <property type="entry name" value="HTH_GNTR"/>
    <property type="match status" value="1"/>
</dbReference>
<dbReference type="Pfam" id="PF00392">
    <property type="entry name" value="GntR"/>
    <property type="match status" value="1"/>
</dbReference>
<dbReference type="InterPro" id="IPR036390">
    <property type="entry name" value="WH_DNA-bd_sf"/>
</dbReference>
<sequence length="489" mass="52653">MARSIYDHFRWTTFRFAVMRPDLVVDLPLRLPNDPRPLPVRICEGIRGLVMDGVLAPGDHLPSTRVLSTQLRVSRGSVVASYEQLEAEGYLVAAAGSGTQVNPDLRGLHRRSTTTAAAPRAQHYQGIDLTPGAPDTAGLANSAWRSAWHRACVNPPRITDPLGSPGLREEIAEHLRQMRSLLADPRQVVVTGGARAGLAELIQVLCNGSHRLTIGVESPGYPSLRRVPTALGHRIAGLPTDNQGLDPASLPTGHGGKRLDAVLVTPSHQYPWGGSLSASRRAAVIEWAEKVSCWIVEDDFDSELRHVGAPLPALASLDEKHTILLGTFSSLLTPALGCGYLVVPPALVHSFAQQRRATGQPVPAIVQEAVAGYLSTGALRRRTQRMRQVYRRRRRTVIDVLGSLPGTTLQPIDGGLHAVLVFNGSEEDVVQRCRQEGVGVTPLSTYWGSNDAEAAGIVLGFGSHNDSTLVCALKIIASAVTEHSRTPPR</sequence>
<reference evidence="7" key="1">
    <citation type="submission" date="2010-08" db="EMBL/GenBank/DDBJ databases">
        <authorList>
            <person name="Weinstock G."/>
            <person name="Sodergren E."/>
            <person name="Clifton S."/>
            <person name="Fulton L."/>
            <person name="Fulton B."/>
            <person name="Courtney L."/>
            <person name="Fronick C."/>
            <person name="Harrison M."/>
            <person name="Strong C."/>
            <person name="Farmer C."/>
            <person name="Delahaunty K."/>
            <person name="Markovic C."/>
            <person name="Hall O."/>
            <person name="Minx P."/>
            <person name="Tomlinson C."/>
            <person name="Mitreva M."/>
            <person name="Hou S."/>
            <person name="Chen J."/>
            <person name="Wollam A."/>
            <person name="Pepin K.H."/>
            <person name="Johnson M."/>
            <person name="Bhonagiri V."/>
            <person name="Zhang X."/>
            <person name="Suruliraj S."/>
            <person name="Warren W."/>
            <person name="Chinwalla A."/>
            <person name="Mardis E.R."/>
            <person name="Wilson R.K."/>
        </authorList>
    </citation>
    <scope>NUCLEOTIDE SEQUENCE [LARGE SCALE GENOMIC DNA]</scope>
    <source>
        <strain evidence="7">HL044PA1</strain>
    </source>
</reference>
<gene>
    <name evidence="7" type="ORF">HMPREF9607_02085</name>
</gene>
<dbReference type="CDD" id="cd07377">
    <property type="entry name" value="WHTH_GntR"/>
    <property type="match status" value="1"/>
</dbReference>
<comment type="similarity">
    <text evidence="1">In the C-terminal section; belongs to the class-I pyridoxal-phosphate-dependent aminotransferase family.</text>
</comment>
<evidence type="ECO:0000259" key="6">
    <source>
        <dbReference type="PROSITE" id="PS50949"/>
    </source>
</evidence>
<evidence type="ECO:0000256" key="3">
    <source>
        <dbReference type="ARBA" id="ARBA00023015"/>
    </source>
</evidence>
<evidence type="ECO:0000256" key="5">
    <source>
        <dbReference type="ARBA" id="ARBA00023163"/>
    </source>
</evidence>
<keyword evidence="4" id="KW-0238">DNA-binding</keyword>
<comment type="caution">
    <text evidence="7">The sequence shown here is derived from an EMBL/GenBank/DDBJ whole genome shotgun (WGS) entry which is preliminary data.</text>
</comment>
<accession>A0ABP2K6J9</accession>
<dbReference type="Proteomes" id="UP000003179">
    <property type="component" value="Unassembled WGS sequence"/>
</dbReference>
<dbReference type="Gene3D" id="1.10.10.10">
    <property type="entry name" value="Winged helix-like DNA-binding domain superfamily/Winged helix DNA-binding domain"/>
    <property type="match status" value="1"/>
</dbReference>
<dbReference type="SUPFAM" id="SSF46785">
    <property type="entry name" value="Winged helix' DNA-binding domain"/>
    <property type="match status" value="1"/>
</dbReference>
<keyword evidence="8" id="KW-1185">Reference proteome</keyword>
<dbReference type="InterPro" id="IPR015424">
    <property type="entry name" value="PyrdxlP-dep_Trfase"/>
</dbReference>
<dbReference type="PANTHER" id="PTHR46577:SF1">
    <property type="entry name" value="HTH-TYPE TRANSCRIPTIONAL REGULATORY PROTEIN GABR"/>
    <property type="match status" value="1"/>
</dbReference>
<evidence type="ECO:0000256" key="2">
    <source>
        <dbReference type="ARBA" id="ARBA00022898"/>
    </source>
</evidence>
<name>A0ABP2K6J9_9ACTN</name>
<keyword evidence="2" id="KW-0663">Pyridoxal phosphate</keyword>
<dbReference type="SUPFAM" id="SSF53383">
    <property type="entry name" value="PLP-dependent transferases"/>
    <property type="match status" value="1"/>
</dbReference>
<organism evidence="7 8">
    <name type="scientific">Cutibacterium modestum HL044PA1</name>
    <dbReference type="NCBI Taxonomy" id="765109"/>
    <lineage>
        <taxon>Bacteria</taxon>
        <taxon>Bacillati</taxon>
        <taxon>Actinomycetota</taxon>
        <taxon>Actinomycetes</taxon>
        <taxon>Propionibacteriales</taxon>
        <taxon>Propionibacteriaceae</taxon>
        <taxon>Cutibacterium</taxon>
        <taxon>Cutibacterium modestum</taxon>
    </lineage>
</organism>
<dbReference type="InterPro" id="IPR004839">
    <property type="entry name" value="Aminotransferase_I/II_large"/>
</dbReference>